<reference evidence="1 2" key="1">
    <citation type="submission" date="2018-08" db="EMBL/GenBank/DDBJ databases">
        <title>Draft genome sequence of Pseudoalteromonas donghaensis HJ51.</title>
        <authorList>
            <person name="Oh J."/>
            <person name="Roh D."/>
        </authorList>
    </citation>
    <scope>NUCLEOTIDE SEQUENCE [LARGE SCALE GENOMIC DNA]</scope>
    <source>
        <strain evidence="1 2">HJ51</strain>
    </source>
</reference>
<dbReference type="AlphaFoldDB" id="A0AAD0WD41"/>
<dbReference type="RefSeq" id="WP_118844437.1">
    <property type="nucleotide sequence ID" value="NZ_CP032090.1"/>
</dbReference>
<dbReference type="Proteomes" id="UP000264605">
    <property type="component" value="Chromosome"/>
</dbReference>
<dbReference type="CDD" id="cd06558">
    <property type="entry name" value="crotonase-like"/>
    <property type="match status" value="1"/>
</dbReference>
<dbReference type="GO" id="GO:0004165">
    <property type="term" value="F:delta(3)-delta(2)-enoyl-CoA isomerase activity"/>
    <property type="evidence" value="ECO:0007669"/>
    <property type="project" value="TreeGrafter"/>
</dbReference>
<organism evidence="1 2">
    <name type="scientific">Pseudoalteromonas lipolytica</name>
    <dbReference type="NCBI Taxonomy" id="570156"/>
    <lineage>
        <taxon>Bacteria</taxon>
        <taxon>Pseudomonadati</taxon>
        <taxon>Pseudomonadota</taxon>
        <taxon>Gammaproteobacteria</taxon>
        <taxon>Alteromonadales</taxon>
        <taxon>Pseudoalteromonadaceae</taxon>
        <taxon>Pseudoalteromonas</taxon>
    </lineage>
</organism>
<proteinExistence type="predicted"/>
<sequence length="238" mass="26782">MTPINVSTQGSVAILTMTAGENRHNPTFAEAFLNCLNDIEANSEHKALIITSSDEKSWSLGIDTDWLMPALKAQKYEEVSGFMHAMDAVFKRLLLYPMPVIAAINGHAFGNGAILACACDFRFMQSNRGFFCFPEVDLSIPFLPGMIEFVKKSMPYYRFNEMKLTGRRVTASELVADHVIEQACPDSESLFNTAFEFASQFDKKRPIFAEHKKRLHKHIIETIDVENKPIIDAVQLVV</sequence>
<dbReference type="EMBL" id="CP032090">
    <property type="protein sequence ID" value="AXV65691.1"/>
    <property type="molecule type" value="Genomic_DNA"/>
</dbReference>
<dbReference type="InterPro" id="IPR029045">
    <property type="entry name" value="ClpP/crotonase-like_dom_sf"/>
</dbReference>
<evidence type="ECO:0000313" key="2">
    <source>
        <dbReference type="Proteomes" id="UP000264605"/>
    </source>
</evidence>
<name>A0AAD0WD41_9GAMM</name>
<dbReference type="SUPFAM" id="SSF52096">
    <property type="entry name" value="ClpP/crotonase"/>
    <property type="match status" value="1"/>
</dbReference>
<gene>
    <name evidence="1" type="ORF">D0907_10670</name>
</gene>
<evidence type="ECO:0000313" key="1">
    <source>
        <dbReference type="EMBL" id="AXV65691.1"/>
    </source>
</evidence>
<dbReference type="KEGG" id="pdj:D0907_10670"/>
<dbReference type="InterPro" id="IPR001753">
    <property type="entry name" value="Enoyl-CoA_hydra/iso"/>
</dbReference>
<accession>A0AAD0WD41</accession>
<protein>
    <submittedName>
        <fullName evidence="1">Enoyl-CoA hydratase/isomerase family protein</fullName>
    </submittedName>
</protein>
<dbReference type="Gene3D" id="3.90.226.10">
    <property type="entry name" value="2-enoyl-CoA Hydratase, Chain A, domain 1"/>
    <property type="match status" value="1"/>
</dbReference>
<dbReference type="GeneID" id="99505927"/>
<dbReference type="GO" id="GO:0006635">
    <property type="term" value="P:fatty acid beta-oxidation"/>
    <property type="evidence" value="ECO:0007669"/>
    <property type="project" value="TreeGrafter"/>
</dbReference>
<dbReference type="PANTHER" id="PTHR11941:SF75">
    <property type="entry name" value="ENOYL-COA HYDRATASE_ISOMERASE FAMILY PROTEIN"/>
    <property type="match status" value="1"/>
</dbReference>
<dbReference type="PANTHER" id="PTHR11941">
    <property type="entry name" value="ENOYL-COA HYDRATASE-RELATED"/>
    <property type="match status" value="1"/>
</dbReference>
<dbReference type="Pfam" id="PF00378">
    <property type="entry name" value="ECH_1"/>
    <property type="match status" value="1"/>
</dbReference>